<dbReference type="AlphaFoldDB" id="A0ABD3Q4F5"/>
<reference evidence="1 2" key="1">
    <citation type="submission" date="2024-10" db="EMBL/GenBank/DDBJ databases">
        <title>Updated reference genomes for cyclostephanoid diatoms.</title>
        <authorList>
            <person name="Roberts W.R."/>
            <person name="Alverson A.J."/>
        </authorList>
    </citation>
    <scope>NUCLEOTIDE SEQUENCE [LARGE SCALE GENOMIC DNA]</scope>
    <source>
        <strain evidence="1 2">AJA276-08</strain>
    </source>
</reference>
<proteinExistence type="predicted"/>
<dbReference type="Proteomes" id="UP001530315">
    <property type="component" value="Unassembled WGS sequence"/>
</dbReference>
<evidence type="ECO:0000313" key="2">
    <source>
        <dbReference type="Proteomes" id="UP001530315"/>
    </source>
</evidence>
<evidence type="ECO:0000313" key="1">
    <source>
        <dbReference type="EMBL" id="KAL3794809.1"/>
    </source>
</evidence>
<protein>
    <recommendedName>
        <fullName evidence="3">N-acetyltransferase domain-containing protein</fullName>
    </recommendedName>
</protein>
<comment type="caution">
    <text evidence="1">The sequence shown here is derived from an EMBL/GenBank/DDBJ whole genome shotgun (WGS) entry which is preliminary data.</text>
</comment>
<accession>A0ABD3Q4F5</accession>
<keyword evidence="2" id="KW-1185">Reference proteome</keyword>
<organism evidence="1 2">
    <name type="scientific">Stephanodiscus triporus</name>
    <dbReference type="NCBI Taxonomy" id="2934178"/>
    <lineage>
        <taxon>Eukaryota</taxon>
        <taxon>Sar</taxon>
        <taxon>Stramenopiles</taxon>
        <taxon>Ochrophyta</taxon>
        <taxon>Bacillariophyta</taxon>
        <taxon>Coscinodiscophyceae</taxon>
        <taxon>Thalassiosirophycidae</taxon>
        <taxon>Stephanodiscales</taxon>
        <taxon>Stephanodiscaceae</taxon>
        <taxon>Stephanodiscus</taxon>
    </lineage>
</organism>
<evidence type="ECO:0008006" key="3">
    <source>
        <dbReference type="Google" id="ProtNLM"/>
    </source>
</evidence>
<gene>
    <name evidence="1" type="ORF">ACHAW5_005230</name>
</gene>
<dbReference type="EMBL" id="JALLAZ020000452">
    <property type="protein sequence ID" value="KAL3794809.1"/>
    <property type="molecule type" value="Genomic_DNA"/>
</dbReference>
<name>A0ABD3Q4F5_9STRA</name>
<sequence length="529" mass="59967">MDSMAPLAANAALSPSTARKGILQISSSSTSATVASTVALSVSSSTTSGAYPALITPKLMQQFMKEKKQQFHLTMEKALGWGKNKTKSSTAAKATDHHHQPHLVVKKHKLTKLSSLVNSLTVTSSIPHRFMSMEEEMNNDVSSTSSIDPKCFSLLRQFYDELMVSTFPLDEEREDINDWMQCFRMQMHARQSQEQRQRLAGGTMLLDVILMIQDNCDEGKIKILGGAAINYYNQSRVGLLSYVVLHDEYRGCGLSKLLHEEALVRMEMLANKYSGDGDVDGASKSSYRSLRAIFAETNTPAAGDITPTQCLIRHKSLYSLGYRLVKFPYSQPPLSKEDGVNASFHDIVLLVYLPLSNDELARMDHCNKDDSSNFDPMRSKRELMMRYCSWFFEKKKNNGIIDDCILSSNTVEMDVNIPLGYIEDFYQNAFRFKNATCGDGDVGSDTREKSNSSGEEMMIDYHTADYYKFARWFSLHCQQHQCIKSEGIVEVSLRRPSSTPWEDCKEIYLPKWKEWQEKEEQRSTPQDLM</sequence>